<dbReference type="Pfam" id="PF10988">
    <property type="entry name" value="DUF2807"/>
    <property type="match status" value="1"/>
</dbReference>
<dbReference type="Proteomes" id="UP001055955">
    <property type="component" value="Chromosome"/>
</dbReference>
<dbReference type="Gene3D" id="2.160.20.120">
    <property type="match status" value="1"/>
</dbReference>
<protein>
    <submittedName>
        <fullName evidence="3">DUF2807 domain-containing protein</fullName>
    </submittedName>
</protein>
<feature type="chain" id="PRO_5046210934" evidence="1">
    <location>
        <begin position="21"/>
        <end position="256"/>
    </location>
</feature>
<keyword evidence="1" id="KW-0732">Signal</keyword>
<dbReference type="RefSeq" id="WP_258568247.1">
    <property type="nucleotide sequence ID" value="NZ_CP092900.1"/>
</dbReference>
<evidence type="ECO:0000256" key="1">
    <source>
        <dbReference type="SAM" id="SignalP"/>
    </source>
</evidence>
<gene>
    <name evidence="3" type="ORF">MMH89_04425</name>
</gene>
<dbReference type="InterPro" id="IPR021255">
    <property type="entry name" value="DUF2807"/>
</dbReference>
<proteinExistence type="predicted"/>
<sequence>MISRQLRFLALFLCCNLVQAQTDSVDSFLTYDLLYNLVVTGDVNVILGESSSPNVVEYDEDGASLTYADGVMTITSVPGVSQSTVVIRSIDQFRSLSRLIVRDDSTLVAKDIRATSLSVETKTSGNIKIEGIMNLNRLIMDNSGESEIYWVNSDELNVDMKRGDLVLGGRVDRLTLRASDEALLDATGLISNSTWVAASGDANVQVFPLKTLYAYSKDSSIVNVKNKPDMYVPINQSPSVIVLNYIDMEKRKNTVY</sequence>
<name>A0ABY5DIN5_9GAMM</name>
<evidence type="ECO:0000313" key="4">
    <source>
        <dbReference type="Proteomes" id="UP001055955"/>
    </source>
</evidence>
<evidence type="ECO:0000259" key="2">
    <source>
        <dbReference type="Pfam" id="PF10988"/>
    </source>
</evidence>
<keyword evidence="4" id="KW-1185">Reference proteome</keyword>
<feature type="signal peptide" evidence="1">
    <location>
        <begin position="1"/>
        <end position="20"/>
    </location>
</feature>
<organism evidence="3 4">
    <name type="scientific">Candidatus Comchoanobacter bicostacola</name>
    <dbReference type="NCBI Taxonomy" id="2919598"/>
    <lineage>
        <taxon>Bacteria</taxon>
        <taxon>Pseudomonadati</taxon>
        <taxon>Pseudomonadota</taxon>
        <taxon>Gammaproteobacteria</taxon>
        <taxon>Candidatus Comchoanobacterales</taxon>
        <taxon>Candidatus Comchoanobacteraceae</taxon>
        <taxon>Candidatus Comchoanobacter</taxon>
    </lineage>
</organism>
<evidence type="ECO:0000313" key="3">
    <source>
        <dbReference type="EMBL" id="UTC24463.1"/>
    </source>
</evidence>
<dbReference type="EMBL" id="CP092900">
    <property type="protein sequence ID" value="UTC24463.1"/>
    <property type="molecule type" value="Genomic_DNA"/>
</dbReference>
<feature type="domain" description="Putative auto-transporter adhesin head GIN" evidence="2">
    <location>
        <begin position="39"/>
        <end position="228"/>
    </location>
</feature>
<accession>A0ABY5DIN5</accession>
<reference evidence="3 4" key="1">
    <citation type="journal article" date="2022" name="Nat. Microbiol.">
        <title>The microbiome of a bacterivorous marine choanoflagellate contains a resource-demanding obligate bacterial associate.</title>
        <authorList>
            <person name="Needham D.M."/>
            <person name="Poirier C."/>
            <person name="Bachy C."/>
            <person name="George E.E."/>
            <person name="Wilken S."/>
            <person name="Yung C.C.M."/>
            <person name="Limardo A.J."/>
            <person name="Morando M."/>
            <person name="Sudek L."/>
            <person name="Malmstrom R.R."/>
            <person name="Keeling P.J."/>
            <person name="Santoro A.E."/>
            <person name="Worden A.Z."/>
        </authorList>
    </citation>
    <scope>NUCLEOTIDE SEQUENCE [LARGE SCALE GENOMIC DNA]</scope>
    <source>
        <strain evidence="3 4">Comchoano-1</strain>
    </source>
</reference>